<dbReference type="SUPFAM" id="SSF103190">
    <property type="entry name" value="Sensory domain-like"/>
    <property type="match status" value="1"/>
</dbReference>
<evidence type="ECO:0000259" key="6">
    <source>
        <dbReference type="PROSITE" id="PS50111"/>
    </source>
</evidence>
<dbReference type="EMBL" id="PZZL01000005">
    <property type="protein sequence ID" value="PTM55047.1"/>
    <property type="molecule type" value="Genomic_DNA"/>
</dbReference>
<feature type="transmembrane region" description="Helical" evidence="4">
    <location>
        <begin position="198"/>
        <end position="217"/>
    </location>
</feature>
<dbReference type="GO" id="GO:0016020">
    <property type="term" value="C:membrane"/>
    <property type="evidence" value="ECO:0007669"/>
    <property type="project" value="InterPro"/>
</dbReference>
<dbReference type="GO" id="GO:0007165">
    <property type="term" value="P:signal transduction"/>
    <property type="evidence" value="ECO:0007669"/>
    <property type="project" value="UniProtKB-KW"/>
</dbReference>
<dbReference type="InterPro" id="IPR029151">
    <property type="entry name" value="Sensor-like_sf"/>
</dbReference>
<evidence type="ECO:0000256" key="5">
    <source>
        <dbReference type="SAM" id="SignalP"/>
    </source>
</evidence>
<feature type="domain" description="Methyl-accepting transducer" evidence="6">
    <location>
        <begin position="311"/>
        <end position="543"/>
    </location>
</feature>
<proteinExistence type="inferred from homology"/>
<dbReference type="PROSITE" id="PS50111">
    <property type="entry name" value="CHEMOTAXIS_TRANSDUC_2"/>
    <property type="match status" value="1"/>
</dbReference>
<dbReference type="SMART" id="SM00283">
    <property type="entry name" value="MA"/>
    <property type="match status" value="1"/>
</dbReference>
<accession>A0A2T4Z2P0</accession>
<dbReference type="Proteomes" id="UP000241808">
    <property type="component" value="Unassembled WGS sequence"/>
</dbReference>
<feature type="chain" id="PRO_5015712171" evidence="5">
    <location>
        <begin position="28"/>
        <end position="567"/>
    </location>
</feature>
<dbReference type="InterPro" id="IPR033462">
    <property type="entry name" value="Cache_3-Cache_2"/>
</dbReference>
<evidence type="ECO:0000259" key="7">
    <source>
        <dbReference type="PROSITE" id="PS50885"/>
    </source>
</evidence>
<dbReference type="Pfam" id="PF00015">
    <property type="entry name" value="MCPsignal"/>
    <property type="match status" value="1"/>
</dbReference>
<evidence type="ECO:0000313" key="9">
    <source>
        <dbReference type="Proteomes" id="UP000241808"/>
    </source>
</evidence>
<dbReference type="PANTHER" id="PTHR32089:SF112">
    <property type="entry name" value="LYSOZYME-LIKE PROTEIN-RELATED"/>
    <property type="match status" value="1"/>
</dbReference>
<dbReference type="InterPro" id="IPR003660">
    <property type="entry name" value="HAMP_dom"/>
</dbReference>
<dbReference type="SUPFAM" id="SSF58104">
    <property type="entry name" value="Methyl-accepting chemotaxis protein (MCP) signaling domain"/>
    <property type="match status" value="1"/>
</dbReference>
<keyword evidence="1 3" id="KW-0807">Transducer</keyword>
<dbReference type="SMART" id="SM00304">
    <property type="entry name" value="HAMP"/>
    <property type="match status" value="1"/>
</dbReference>
<dbReference type="PANTHER" id="PTHR32089">
    <property type="entry name" value="METHYL-ACCEPTING CHEMOTAXIS PROTEIN MCPB"/>
    <property type="match status" value="1"/>
</dbReference>
<gene>
    <name evidence="8" type="ORF">C8P69_105199</name>
</gene>
<dbReference type="Pfam" id="PF17201">
    <property type="entry name" value="Cache_3-Cache_2"/>
    <property type="match status" value="1"/>
</dbReference>
<keyword evidence="5" id="KW-0732">Signal</keyword>
<keyword evidence="4" id="KW-0472">Membrane</keyword>
<feature type="domain" description="HAMP" evidence="7">
    <location>
        <begin position="218"/>
        <end position="271"/>
    </location>
</feature>
<dbReference type="Gene3D" id="6.10.340.10">
    <property type="match status" value="1"/>
</dbReference>
<dbReference type="InterPro" id="IPR004089">
    <property type="entry name" value="MCPsignal_dom"/>
</dbReference>
<dbReference type="PROSITE" id="PS50885">
    <property type="entry name" value="HAMP"/>
    <property type="match status" value="1"/>
</dbReference>
<keyword evidence="9" id="KW-1185">Reference proteome</keyword>
<evidence type="ECO:0000256" key="4">
    <source>
        <dbReference type="SAM" id="Phobius"/>
    </source>
</evidence>
<dbReference type="AlphaFoldDB" id="A0A2T4Z2P0"/>
<feature type="signal peptide" evidence="5">
    <location>
        <begin position="1"/>
        <end position="27"/>
    </location>
</feature>
<dbReference type="RefSeq" id="WP_170118237.1">
    <property type="nucleotide sequence ID" value="NZ_PZZL01000005.1"/>
</dbReference>
<comment type="similarity">
    <text evidence="2">Belongs to the methyl-accepting chemotaxis (MCP) protein family.</text>
</comment>
<evidence type="ECO:0000256" key="2">
    <source>
        <dbReference type="ARBA" id="ARBA00029447"/>
    </source>
</evidence>
<dbReference type="Gene3D" id="1.10.287.950">
    <property type="entry name" value="Methyl-accepting chemotaxis protein"/>
    <property type="match status" value="1"/>
</dbReference>
<organism evidence="8 9">
    <name type="scientific">Phreatobacter oligotrophus</name>
    <dbReference type="NCBI Taxonomy" id="1122261"/>
    <lineage>
        <taxon>Bacteria</taxon>
        <taxon>Pseudomonadati</taxon>
        <taxon>Pseudomonadota</taxon>
        <taxon>Alphaproteobacteria</taxon>
        <taxon>Hyphomicrobiales</taxon>
        <taxon>Phreatobacteraceae</taxon>
        <taxon>Phreatobacter</taxon>
    </lineage>
</organism>
<reference evidence="8 9" key="1">
    <citation type="submission" date="2018-04" db="EMBL/GenBank/DDBJ databases">
        <title>Genomic Encyclopedia of Archaeal and Bacterial Type Strains, Phase II (KMG-II): from individual species to whole genera.</title>
        <authorList>
            <person name="Goeker M."/>
        </authorList>
    </citation>
    <scope>NUCLEOTIDE SEQUENCE [LARGE SCALE GENOMIC DNA]</scope>
    <source>
        <strain evidence="8 9">DSM 25521</strain>
    </source>
</reference>
<keyword evidence="4" id="KW-1133">Transmembrane helix</keyword>
<evidence type="ECO:0000256" key="1">
    <source>
        <dbReference type="ARBA" id="ARBA00023224"/>
    </source>
</evidence>
<dbReference type="SUPFAM" id="SSF158472">
    <property type="entry name" value="HAMP domain-like"/>
    <property type="match status" value="1"/>
</dbReference>
<comment type="caution">
    <text evidence="8">The sequence shown here is derived from an EMBL/GenBank/DDBJ whole genome shotgun (WGS) entry which is preliminary data.</text>
</comment>
<sequence>MRIRFGMISKVVALAIVVSMASLGVFAAVAITKSAETKMDLRRESIARTSGLALAVVETGFPGARGEFTADGLVSKIIMKGPIDVGQHQVVDRIAQSLAGVATIVGRRDDGSYVRLSTTARREDGSRAIGVQVDRASPVVAALEARQPVVAPTRVGGIDYLTRWVPIVDPSGAVLGGIASGSSLASVQGSIADFNQTLTIIGIVAAIVSALAMWWVVRRQVSPLADLSAAAGKLAEGQIAVVIPHQDLRDERGGLARSLEGLRNSLEERQRLEGQTAADRIREADRAKALGGIIESFRERIARTVSQVAARADQLDSTAASLAAGMGEARTQAGAASEAAAQSGTQAQTIAAAIVQLTATAEEIRRQASEMAGAYEKTAATVEGTVQEVQKLSDSANDVANVITLIGTIAEQTNLLALNATIEAARAGEAGKGFSVVASEVKALAAQTKRATEQISSKIIAIQDATNQTVQAINSIATATSGNVQATGIIRTSIDEQTAAFGEIAKAAATSVEGTAVTGRQVNEMLHRVDSTEETSRAIASVAGELAQDVVNTRAVVDEFLQRVQAA</sequence>
<name>A0A2T4Z2P0_9HYPH</name>
<evidence type="ECO:0000256" key="3">
    <source>
        <dbReference type="PROSITE-ProRule" id="PRU00284"/>
    </source>
</evidence>
<protein>
    <submittedName>
        <fullName evidence="8">Methyl-accepting chemotaxis protein</fullName>
    </submittedName>
</protein>
<keyword evidence="4" id="KW-0812">Transmembrane</keyword>
<evidence type="ECO:0000313" key="8">
    <source>
        <dbReference type="EMBL" id="PTM55047.1"/>
    </source>
</evidence>
<dbReference type="Pfam" id="PF00672">
    <property type="entry name" value="HAMP"/>
    <property type="match status" value="1"/>
</dbReference>